<dbReference type="AlphaFoldDB" id="A0A5C1A8A8"/>
<organism evidence="6 7">
    <name type="scientific">Limnoglobus roseus</name>
    <dbReference type="NCBI Taxonomy" id="2598579"/>
    <lineage>
        <taxon>Bacteria</taxon>
        <taxon>Pseudomonadati</taxon>
        <taxon>Planctomycetota</taxon>
        <taxon>Planctomycetia</taxon>
        <taxon>Gemmatales</taxon>
        <taxon>Gemmataceae</taxon>
        <taxon>Limnoglobus</taxon>
    </lineage>
</organism>
<reference evidence="7" key="1">
    <citation type="submission" date="2019-08" db="EMBL/GenBank/DDBJ databases">
        <title>Limnoglobus roseus gen. nov., sp. nov., a novel freshwater planctomycete with a giant genome from the family Gemmataceae.</title>
        <authorList>
            <person name="Kulichevskaya I.S."/>
            <person name="Naumoff D.G."/>
            <person name="Miroshnikov K."/>
            <person name="Ivanova A."/>
            <person name="Philippov D.A."/>
            <person name="Hakobyan A."/>
            <person name="Rijpstra I.C."/>
            <person name="Sinninghe Damste J.S."/>
            <person name="Liesack W."/>
            <person name="Dedysh S.N."/>
        </authorList>
    </citation>
    <scope>NUCLEOTIDE SEQUENCE [LARGE SCALE GENOMIC DNA]</scope>
    <source>
        <strain evidence="7">PX52</strain>
    </source>
</reference>
<evidence type="ECO:0000256" key="4">
    <source>
        <dbReference type="ARBA" id="ARBA00023136"/>
    </source>
</evidence>
<dbReference type="NCBIfam" id="NF010226">
    <property type="entry name" value="PRK13682.1-1"/>
    <property type="match status" value="1"/>
</dbReference>
<dbReference type="HAMAP" id="MF_01361">
    <property type="entry name" value="UPF0391"/>
    <property type="match status" value="1"/>
</dbReference>
<evidence type="ECO:0000313" key="7">
    <source>
        <dbReference type="Proteomes" id="UP000324974"/>
    </source>
</evidence>
<dbReference type="PIRSF" id="PIRSF036466">
    <property type="entry name" value="UCP036466"/>
    <property type="match status" value="1"/>
</dbReference>
<evidence type="ECO:0000256" key="2">
    <source>
        <dbReference type="ARBA" id="ARBA00022692"/>
    </source>
</evidence>
<gene>
    <name evidence="6" type="ORF">PX52LOC_01106</name>
</gene>
<evidence type="ECO:0000313" key="6">
    <source>
        <dbReference type="EMBL" id="QEL14236.1"/>
    </source>
</evidence>
<dbReference type="KEGG" id="lrs:PX52LOC_01106"/>
<protein>
    <recommendedName>
        <fullName evidence="8">DUF1328 domain-containing protein</fullName>
    </recommendedName>
</protein>
<keyword evidence="4 5" id="KW-0472">Membrane</keyword>
<evidence type="ECO:0008006" key="8">
    <source>
        <dbReference type="Google" id="ProtNLM"/>
    </source>
</evidence>
<keyword evidence="7" id="KW-1185">Reference proteome</keyword>
<dbReference type="RefSeq" id="WP_149109143.1">
    <property type="nucleotide sequence ID" value="NZ_CP042425.1"/>
</dbReference>
<sequence length="56" mass="6062">MLRWAIMFFVIALIAALFGFGGIAGESAWMGKVLLVVFLVLAVFSMLFGRRGPVAV</sequence>
<dbReference type="InterPro" id="IPR009760">
    <property type="entry name" value="DUF1328"/>
</dbReference>
<dbReference type="NCBIfam" id="NF010229">
    <property type="entry name" value="PRK13682.1-4"/>
    <property type="match status" value="1"/>
</dbReference>
<feature type="transmembrane region" description="Helical" evidence="5">
    <location>
        <begin position="29"/>
        <end position="49"/>
    </location>
</feature>
<evidence type="ECO:0000256" key="5">
    <source>
        <dbReference type="SAM" id="Phobius"/>
    </source>
</evidence>
<name>A0A5C1A8A8_9BACT</name>
<evidence type="ECO:0000256" key="1">
    <source>
        <dbReference type="ARBA" id="ARBA00022475"/>
    </source>
</evidence>
<dbReference type="Proteomes" id="UP000324974">
    <property type="component" value="Chromosome"/>
</dbReference>
<feature type="transmembrane region" description="Helical" evidence="5">
    <location>
        <begin position="5"/>
        <end position="23"/>
    </location>
</feature>
<evidence type="ECO:0000256" key="3">
    <source>
        <dbReference type="ARBA" id="ARBA00022989"/>
    </source>
</evidence>
<dbReference type="Pfam" id="PF07043">
    <property type="entry name" value="DUF1328"/>
    <property type="match status" value="1"/>
</dbReference>
<dbReference type="GO" id="GO:0005886">
    <property type="term" value="C:plasma membrane"/>
    <property type="evidence" value="ECO:0007669"/>
    <property type="project" value="InterPro"/>
</dbReference>
<keyword evidence="1" id="KW-1003">Cell membrane</keyword>
<dbReference type="EMBL" id="CP042425">
    <property type="protein sequence ID" value="QEL14236.1"/>
    <property type="molecule type" value="Genomic_DNA"/>
</dbReference>
<keyword evidence="2 5" id="KW-0812">Transmembrane</keyword>
<keyword evidence="3 5" id="KW-1133">Transmembrane helix</keyword>
<proteinExistence type="inferred from homology"/>
<accession>A0A5C1A8A8</accession>